<gene>
    <name evidence="2" type="ORF">B5807_00766</name>
</gene>
<feature type="region of interest" description="Disordered" evidence="1">
    <location>
        <begin position="113"/>
        <end position="166"/>
    </location>
</feature>
<name>A0A1Y2MCS9_EPING</name>
<evidence type="ECO:0000313" key="3">
    <source>
        <dbReference type="Proteomes" id="UP000193240"/>
    </source>
</evidence>
<proteinExistence type="predicted"/>
<dbReference type="EMBL" id="KZ107838">
    <property type="protein sequence ID" value="OSS53880.1"/>
    <property type="molecule type" value="Genomic_DNA"/>
</dbReference>
<accession>A0A1Y2MCS9</accession>
<protein>
    <submittedName>
        <fullName evidence="2">Uncharacterized protein</fullName>
    </submittedName>
</protein>
<sequence length="319" mass="35232">MRESQCQQKQSDGLSGVQLLRYDHVYVHSASTLSYRSLHEILLGLQGGSMAAWIRGQGWFWSQDTAAEDVRQQPYPGCDNWVNCCHADSSDQNARQSVTIGCVAWRGSSVSNPTARQRVRRRSGSLAGSDRERERAETEPRESQIKRTGRHGRTGRAPQTFVGRDFGPTTAQARLEGVKLLWPAGAAVCCQDRSSLRRPPGAVRHTSIQSKAAPAARRHQCRSRKFDNAASISEHDVNRPNIYTLATLLRQCPRVESNPLHAQNTAYILHLSPSHIGLQVQELNLAVIAMKAKNAIASCWERPSSTSRGPATPHPASQT</sequence>
<feature type="compositionally biased region" description="Basic and acidic residues" evidence="1">
    <location>
        <begin position="129"/>
        <end position="145"/>
    </location>
</feature>
<dbReference type="InParanoid" id="A0A1Y2MCS9"/>
<reference evidence="2 3" key="1">
    <citation type="journal article" date="2017" name="Genome Announc.">
        <title>Genome sequence of the saprophytic ascomycete Epicoccum nigrum ICMP 19927 strain isolated from New Zealand.</title>
        <authorList>
            <person name="Fokin M."/>
            <person name="Fleetwood D."/>
            <person name="Weir B.S."/>
            <person name="Villas-Boas S.G."/>
        </authorList>
    </citation>
    <scope>NUCLEOTIDE SEQUENCE [LARGE SCALE GENOMIC DNA]</scope>
    <source>
        <strain evidence="2 3">ICMP 19927</strain>
    </source>
</reference>
<evidence type="ECO:0000313" key="2">
    <source>
        <dbReference type="EMBL" id="OSS53880.1"/>
    </source>
</evidence>
<dbReference type="Proteomes" id="UP000193240">
    <property type="component" value="Unassembled WGS sequence"/>
</dbReference>
<organism evidence="2 3">
    <name type="scientific">Epicoccum nigrum</name>
    <name type="common">Soil fungus</name>
    <name type="synonym">Epicoccum purpurascens</name>
    <dbReference type="NCBI Taxonomy" id="105696"/>
    <lineage>
        <taxon>Eukaryota</taxon>
        <taxon>Fungi</taxon>
        <taxon>Dikarya</taxon>
        <taxon>Ascomycota</taxon>
        <taxon>Pezizomycotina</taxon>
        <taxon>Dothideomycetes</taxon>
        <taxon>Pleosporomycetidae</taxon>
        <taxon>Pleosporales</taxon>
        <taxon>Pleosporineae</taxon>
        <taxon>Didymellaceae</taxon>
        <taxon>Epicoccum</taxon>
    </lineage>
</organism>
<keyword evidence="3" id="KW-1185">Reference proteome</keyword>
<evidence type="ECO:0000256" key="1">
    <source>
        <dbReference type="SAM" id="MobiDB-lite"/>
    </source>
</evidence>
<dbReference type="AlphaFoldDB" id="A0A1Y2MCS9"/>
<feature type="region of interest" description="Disordered" evidence="1">
    <location>
        <begin position="196"/>
        <end position="216"/>
    </location>
</feature>